<dbReference type="InterPro" id="IPR050508">
    <property type="entry name" value="Methyltransf_Superfamily"/>
</dbReference>
<dbReference type="InterPro" id="IPR029063">
    <property type="entry name" value="SAM-dependent_MTases_sf"/>
</dbReference>
<gene>
    <name evidence="2" type="ORF">V6R90_13050</name>
</gene>
<protein>
    <submittedName>
        <fullName evidence="2">Class I SAM-dependent methyltransferase</fullName>
        <ecNumber evidence="2">2.1.-.-</ecNumber>
    </submittedName>
</protein>
<dbReference type="Gene3D" id="3.40.50.150">
    <property type="entry name" value="Vaccinia Virus protein VP39"/>
    <property type="match status" value="1"/>
</dbReference>
<accession>A0ABV1P0C5</accession>
<dbReference type="GO" id="GO:0008168">
    <property type="term" value="F:methyltransferase activity"/>
    <property type="evidence" value="ECO:0007669"/>
    <property type="project" value="UniProtKB-KW"/>
</dbReference>
<dbReference type="CDD" id="cd02440">
    <property type="entry name" value="AdoMet_MTases"/>
    <property type="match status" value="1"/>
</dbReference>
<dbReference type="Proteomes" id="UP001482520">
    <property type="component" value="Unassembled WGS sequence"/>
</dbReference>
<dbReference type="EC" id="2.1.-.-" evidence="2"/>
<keyword evidence="2" id="KW-0808">Transferase</keyword>
<dbReference type="EMBL" id="JBEGDP010000014">
    <property type="protein sequence ID" value="MEQ7848206.1"/>
    <property type="molecule type" value="Genomic_DNA"/>
</dbReference>
<feature type="domain" description="Methyltransferase type 12" evidence="1">
    <location>
        <begin position="99"/>
        <end position="192"/>
    </location>
</feature>
<keyword evidence="2" id="KW-0489">Methyltransferase</keyword>
<dbReference type="PANTHER" id="PTHR42912:SF45">
    <property type="entry name" value="23S RRNA (GUANINE(745)-N(1))-METHYLTRANSFERASE"/>
    <property type="match status" value="1"/>
</dbReference>
<sequence length="248" mass="26937">MRPSPVAREAKARAMAAHRSQVAPLSPAPGDEALLSPGFLAHFTGAEELFVEAGATDEALEQVHRRDADPWGTDRRWYEQRKRSLLLAALPRASFLRGLEVGCSTGALTAELAPRCRELVALDASPAALGHARDRLALLDGVRLEAAVVPGEWPEGDFDLVVLSETGYFLSPRDLEGLVERVRDCLTDDGVLVLCHWRHRVEGWVLDGPDVHRVVAAAGLGDVLGTWVDRDVELLVIGPTDLLPDPRA</sequence>
<name>A0ABV1P0C5_9ACTN</name>
<evidence type="ECO:0000313" key="3">
    <source>
        <dbReference type="Proteomes" id="UP001482520"/>
    </source>
</evidence>
<dbReference type="Pfam" id="PF08242">
    <property type="entry name" value="Methyltransf_12"/>
    <property type="match status" value="1"/>
</dbReference>
<keyword evidence="3" id="KW-1185">Reference proteome</keyword>
<evidence type="ECO:0000259" key="1">
    <source>
        <dbReference type="Pfam" id="PF08242"/>
    </source>
</evidence>
<evidence type="ECO:0000313" key="2">
    <source>
        <dbReference type="EMBL" id="MEQ7848206.1"/>
    </source>
</evidence>
<reference evidence="2 3" key="1">
    <citation type="submission" date="2024-02" db="EMBL/GenBank/DDBJ databases">
        <title>Full genome sequence of Nocardioides kribbensis.</title>
        <authorList>
            <person name="Poletto B.L."/>
            <person name="Silva G."/>
            <person name="Galante D."/>
            <person name="Campos K.R."/>
            <person name="Santos M.B.N."/>
            <person name="Sacchi C.T."/>
        </authorList>
    </citation>
    <scope>NUCLEOTIDE SEQUENCE [LARGE SCALE GENOMIC DNA]</scope>
    <source>
        <strain evidence="2 3">O4R</strain>
    </source>
</reference>
<organism evidence="2 3">
    <name type="scientific">Nocardioides kribbensis</name>
    <dbReference type="NCBI Taxonomy" id="305517"/>
    <lineage>
        <taxon>Bacteria</taxon>
        <taxon>Bacillati</taxon>
        <taxon>Actinomycetota</taxon>
        <taxon>Actinomycetes</taxon>
        <taxon>Propionibacteriales</taxon>
        <taxon>Nocardioidaceae</taxon>
        <taxon>Nocardioides</taxon>
    </lineage>
</organism>
<dbReference type="SUPFAM" id="SSF53335">
    <property type="entry name" value="S-adenosyl-L-methionine-dependent methyltransferases"/>
    <property type="match status" value="1"/>
</dbReference>
<dbReference type="InterPro" id="IPR013217">
    <property type="entry name" value="Methyltransf_12"/>
</dbReference>
<dbReference type="GO" id="GO:0032259">
    <property type="term" value="P:methylation"/>
    <property type="evidence" value="ECO:0007669"/>
    <property type="project" value="UniProtKB-KW"/>
</dbReference>
<dbReference type="RefSeq" id="WP_349804928.1">
    <property type="nucleotide sequence ID" value="NZ_JBEGDP010000014.1"/>
</dbReference>
<proteinExistence type="predicted"/>
<comment type="caution">
    <text evidence="2">The sequence shown here is derived from an EMBL/GenBank/DDBJ whole genome shotgun (WGS) entry which is preliminary data.</text>
</comment>
<dbReference type="PANTHER" id="PTHR42912">
    <property type="entry name" value="METHYLTRANSFERASE"/>
    <property type="match status" value="1"/>
</dbReference>